<dbReference type="OrthoDB" id="6328985at2759"/>
<gene>
    <name evidence="4" type="primary">LOC114330049</name>
</gene>
<dbReference type="InterPro" id="IPR016187">
    <property type="entry name" value="CTDL_fold"/>
</dbReference>
<proteinExistence type="predicted"/>
<dbReference type="CDD" id="cd00037">
    <property type="entry name" value="CLECT"/>
    <property type="match status" value="1"/>
</dbReference>
<evidence type="ECO:0000313" key="4">
    <source>
        <dbReference type="RefSeq" id="XP_028135149.1"/>
    </source>
</evidence>
<protein>
    <submittedName>
        <fullName evidence="4">Macrophage mannose receptor 1-like isoform X1</fullName>
    </submittedName>
</protein>
<name>A0A6P7FGG8_DIAVI</name>
<dbReference type="PROSITE" id="PS50041">
    <property type="entry name" value="C_TYPE_LECTIN_2"/>
    <property type="match status" value="1"/>
</dbReference>
<keyword evidence="1" id="KW-1015">Disulfide bond</keyword>
<dbReference type="InterPro" id="IPR001304">
    <property type="entry name" value="C-type_lectin-like"/>
</dbReference>
<accession>A0A6P7FGG8</accession>
<feature type="signal peptide" evidence="2">
    <location>
        <begin position="1"/>
        <end position="17"/>
    </location>
</feature>
<keyword evidence="2" id="KW-0732">Signal</keyword>
<dbReference type="InterPro" id="IPR050111">
    <property type="entry name" value="C-type_lectin/snaclec_domain"/>
</dbReference>
<dbReference type="Gene3D" id="3.10.100.10">
    <property type="entry name" value="Mannose-Binding Protein A, subunit A"/>
    <property type="match status" value="1"/>
</dbReference>
<dbReference type="Pfam" id="PF00059">
    <property type="entry name" value="Lectin_C"/>
    <property type="match status" value="1"/>
</dbReference>
<reference evidence="4" key="1">
    <citation type="submission" date="2025-08" db="UniProtKB">
        <authorList>
            <consortium name="RefSeq"/>
        </authorList>
    </citation>
    <scope>IDENTIFICATION</scope>
    <source>
        <tissue evidence="4">Whole insect</tissue>
    </source>
</reference>
<feature type="domain" description="C-type lectin" evidence="3">
    <location>
        <begin position="43"/>
        <end position="169"/>
    </location>
</feature>
<dbReference type="InterPro" id="IPR016186">
    <property type="entry name" value="C-type_lectin-like/link_sf"/>
</dbReference>
<dbReference type="SMART" id="SM00034">
    <property type="entry name" value="CLECT"/>
    <property type="match status" value="1"/>
</dbReference>
<dbReference type="SUPFAM" id="SSF56436">
    <property type="entry name" value="C-type lectin-like"/>
    <property type="match status" value="1"/>
</dbReference>
<sequence length="182" mass="21042">MLLHIFLLTIIINLIESDGDTKQAIAFTSRFLIRRNDSNFLEYGGSRYYFNTDFEGNFFAAYQFCKSRNMDLVSIETEAENDRIQQYLIEKGLPSPYSIQFWTSATNTLQGGKWMWLATGKEVKYFNWGFGEPLFVPNFENCIVVRLGKEHGVTWHDLNCLLPGYAICEYPLSCTCSLSKVY</sequence>
<dbReference type="InterPro" id="IPR018378">
    <property type="entry name" value="C-type_lectin_CS"/>
</dbReference>
<dbReference type="InParanoid" id="A0A6P7FGG8"/>
<dbReference type="PROSITE" id="PS00615">
    <property type="entry name" value="C_TYPE_LECTIN_1"/>
    <property type="match status" value="1"/>
</dbReference>
<dbReference type="KEGG" id="dvv:114330049"/>
<dbReference type="AlphaFoldDB" id="A0A6P7FGG8"/>
<feature type="chain" id="PRO_5027613516" evidence="2">
    <location>
        <begin position="18"/>
        <end position="182"/>
    </location>
</feature>
<organism evidence="4">
    <name type="scientific">Diabrotica virgifera virgifera</name>
    <name type="common">western corn rootworm</name>
    <dbReference type="NCBI Taxonomy" id="50390"/>
    <lineage>
        <taxon>Eukaryota</taxon>
        <taxon>Metazoa</taxon>
        <taxon>Ecdysozoa</taxon>
        <taxon>Arthropoda</taxon>
        <taxon>Hexapoda</taxon>
        <taxon>Insecta</taxon>
        <taxon>Pterygota</taxon>
        <taxon>Neoptera</taxon>
        <taxon>Endopterygota</taxon>
        <taxon>Coleoptera</taxon>
        <taxon>Polyphaga</taxon>
        <taxon>Cucujiformia</taxon>
        <taxon>Chrysomeloidea</taxon>
        <taxon>Chrysomelidae</taxon>
        <taxon>Galerucinae</taxon>
        <taxon>Diabroticina</taxon>
        <taxon>Diabroticites</taxon>
        <taxon>Diabrotica</taxon>
    </lineage>
</organism>
<evidence type="ECO:0000256" key="2">
    <source>
        <dbReference type="SAM" id="SignalP"/>
    </source>
</evidence>
<dbReference type="PANTHER" id="PTHR22803">
    <property type="entry name" value="MANNOSE, PHOSPHOLIPASE, LECTIN RECEPTOR RELATED"/>
    <property type="match status" value="1"/>
</dbReference>
<evidence type="ECO:0000256" key="1">
    <source>
        <dbReference type="ARBA" id="ARBA00023157"/>
    </source>
</evidence>
<evidence type="ECO:0000259" key="3">
    <source>
        <dbReference type="PROSITE" id="PS50041"/>
    </source>
</evidence>
<dbReference type="RefSeq" id="XP_028135149.1">
    <property type="nucleotide sequence ID" value="XM_028279348.1"/>
</dbReference>